<organism evidence="4 5">
    <name type="scientific">Thermococcus piezophilus</name>
    <dbReference type="NCBI Taxonomy" id="1712654"/>
    <lineage>
        <taxon>Archaea</taxon>
        <taxon>Methanobacteriati</taxon>
        <taxon>Methanobacteriota</taxon>
        <taxon>Thermococci</taxon>
        <taxon>Thermococcales</taxon>
        <taxon>Thermococcaceae</taxon>
        <taxon>Thermococcus</taxon>
    </lineage>
</organism>
<dbReference type="KEGG" id="tpie:A7C91_03595"/>
<dbReference type="STRING" id="1712654.A7C91_03595"/>
<keyword evidence="5" id="KW-1185">Reference proteome</keyword>
<evidence type="ECO:0000313" key="4">
    <source>
        <dbReference type="EMBL" id="ANF22359.1"/>
    </source>
</evidence>
<dbReference type="OrthoDB" id="116241at2157"/>
<dbReference type="AlphaFoldDB" id="A0A172WG84"/>
<sequence>MGRVGVGYRNGVFVLLRKLHIREGTRGIVILTAGRKLVEFARKHRKKVQEDVRAAFLEERR</sequence>
<evidence type="ECO:0000256" key="1">
    <source>
        <dbReference type="ARBA" id="ARBA00006615"/>
    </source>
</evidence>
<reference evidence="5" key="1">
    <citation type="journal article" date="2016" name="Syst. Appl. Microbiol.">
        <title>Thermococcus piezophilus sp. nov., a novel hyperthermophilic and piezophilic archaeon with a broad pressure range for growth, isolated from a deepest hydrothermal vent at the Mid-Cayman Rise.</title>
        <authorList>
            <person name="Dalmasso C."/>
            <person name="Oger P."/>
            <person name="Selva G."/>
            <person name="Courtine D."/>
            <person name="L'Haridon S."/>
            <person name="Garlaschelli A."/>
            <person name="Roussel E."/>
            <person name="Miyazaki J."/>
            <person name="Reveillaud J."/>
            <person name="Jebbar M."/>
            <person name="Takai K."/>
            <person name="Maignien L."/>
            <person name="Alain K."/>
        </authorList>
    </citation>
    <scope>NUCLEOTIDE SEQUENCE [LARGE SCALE GENOMIC DNA]</scope>
    <source>
        <strain evidence="5">CDGS</strain>
    </source>
</reference>
<comment type="function">
    <text evidence="3">Antitoxin component of a type II toxin-antitoxin (TA) system.</text>
</comment>
<evidence type="ECO:0000256" key="3">
    <source>
        <dbReference type="RuleBase" id="RU368051"/>
    </source>
</evidence>
<dbReference type="RefSeq" id="WP_068664978.1">
    <property type="nucleotide sequence ID" value="NZ_CP015520.1"/>
</dbReference>
<protein>
    <recommendedName>
        <fullName evidence="3">Antitoxin</fullName>
    </recommendedName>
</protein>
<evidence type="ECO:0000313" key="5">
    <source>
        <dbReference type="Proteomes" id="UP000076969"/>
    </source>
</evidence>
<accession>A0A172WG84</accession>
<comment type="similarity">
    <text evidence="1 3">Belongs to the UPF0165 family.</text>
</comment>
<dbReference type="Pfam" id="PF01954">
    <property type="entry name" value="AF2212-like"/>
    <property type="match status" value="1"/>
</dbReference>
<keyword evidence="2 3" id="KW-1277">Toxin-antitoxin system</keyword>
<evidence type="ECO:0000256" key="2">
    <source>
        <dbReference type="ARBA" id="ARBA00022649"/>
    </source>
</evidence>
<dbReference type="SUPFAM" id="SSF141694">
    <property type="entry name" value="AF2212/PG0164-like"/>
    <property type="match status" value="1"/>
</dbReference>
<dbReference type="GeneID" id="28495247"/>
<gene>
    <name evidence="4" type="ORF">A7C91_03595</name>
</gene>
<dbReference type="EMBL" id="CP015520">
    <property type="protein sequence ID" value="ANF22359.1"/>
    <property type="molecule type" value="Genomic_DNA"/>
</dbReference>
<dbReference type="Proteomes" id="UP000076969">
    <property type="component" value="Chromosome"/>
</dbReference>
<dbReference type="InterPro" id="IPR008203">
    <property type="entry name" value="AF2212-like"/>
</dbReference>
<name>A0A172WG84_9EURY</name>
<proteinExistence type="inferred from homology"/>